<comment type="caution">
    <text evidence="1">The sequence shown here is derived from an EMBL/GenBank/DDBJ whole genome shotgun (WGS) entry which is preliminary data.</text>
</comment>
<evidence type="ECO:0000313" key="1">
    <source>
        <dbReference type="EMBL" id="MCL9769439.1"/>
    </source>
</evidence>
<dbReference type="RefSeq" id="WP_250580251.1">
    <property type="nucleotide sequence ID" value="NZ_JAMLJN010000002.1"/>
</dbReference>
<proteinExistence type="predicted"/>
<dbReference type="EMBL" id="JAMLJN010000002">
    <property type="protein sequence ID" value="MCL9769439.1"/>
    <property type="molecule type" value="Genomic_DNA"/>
</dbReference>
<gene>
    <name evidence="1" type="ORF">NAT47_03325</name>
</gene>
<sequence>MVILLSLAIGFYFYTKPNVKIITAENNEMYKKMYPKSCFLKFENTEYLIQNIYKYKNGILDERCFLGSEGFAVEKLGFWDIKYSNGQKPSKFLNLNIDNEFLEFDNQNYKIDKILGDTLISKIDANKIIMFIKEK</sequence>
<protein>
    <submittedName>
        <fullName evidence="1">Uncharacterized protein</fullName>
    </submittedName>
</protein>
<keyword evidence="2" id="KW-1185">Reference proteome</keyword>
<name>A0ABT0TEP0_9FLAO</name>
<evidence type="ECO:0000313" key="2">
    <source>
        <dbReference type="Proteomes" id="UP001203342"/>
    </source>
</evidence>
<reference evidence="1 2" key="1">
    <citation type="submission" date="2022-05" db="EMBL/GenBank/DDBJ databases">
        <title>Flavobacterium sp., isolated from activated sludge.</title>
        <authorList>
            <person name="Ran Q."/>
        </authorList>
    </citation>
    <scope>NUCLEOTIDE SEQUENCE [LARGE SCALE GENOMIC DNA]</scope>
    <source>
        <strain evidence="1 2">HXWNR69</strain>
    </source>
</reference>
<organism evidence="1 2">
    <name type="scientific">Flavobacterium fragile</name>
    <dbReference type="NCBI Taxonomy" id="2949085"/>
    <lineage>
        <taxon>Bacteria</taxon>
        <taxon>Pseudomonadati</taxon>
        <taxon>Bacteroidota</taxon>
        <taxon>Flavobacteriia</taxon>
        <taxon>Flavobacteriales</taxon>
        <taxon>Flavobacteriaceae</taxon>
        <taxon>Flavobacterium</taxon>
    </lineage>
</organism>
<dbReference type="Proteomes" id="UP001203342">
    <property type="component" value="Unassembled WGS sequence"/>
</dbReference>
<accession>A0ABT0TEP0</accession>